<evidence type="ECO:0000313" key="2">
    <source>
        <dbReference type="EMBL" id="EWC43352.1"/>
    </source>
</evidence>
<dbReference type="RefSeq" id="WP_003296836.1">
    <property type="nucleotide sequence ID" value="NZ_KK020676.1"/>
</dbReference>
<evidence type="ECO:0000256" key="1">
    <source>
        <dbReference type="SAM" id="SignalP"/>
    </source>
</evidence>
<dbReference type="OrthoDB" id="8617715at2"/>
<reference evidence="2 3" key="1">
    <citation type="journal article" date="2013" name="Genome Announc.">
        <title>Draft Genome of the Nitrogen-Fixing Bacterium Pseudomonas stutzeri Strain KOS6 Isolated from Industrial Hydrocarbon Sludge.</title>
        <authorList>
            <person name="Grigoryeva T.V."/>
            <person name="Laikov A.V."/>
            <person name="Naumova R.P."/>
            <person name="Manolov A.I."/>
            <person name="Larin A.K."/>
            <person name="Karpova I.Y."/>
            <person name="Semashko T.A."/>
            <person name="Alexeev D.G."/>
            <person name="Kostryukova E.S."/>
            <person name="Muller R."/>
            <person name="Govorun V.M."/>
        </authorList>
    </citation>
    <scope>NUCLEOTIDE SEQUENCE [LARGE SCALE GENOMIC DNA]</scope>
    <source>
        <strain evidence="2 3">KOS6</strain>
    </source>
</reference>
<accession>A0A061JUH0</accession>
<evidence type="ECO:0008006" key="4">
    <source>
        <dbReference type="Google" id="ProtNLM"/>
    </source>
</evidence>
<dbReference type="EMBL" id="AMCZ02000001">
    <property type="protein sequence ID" value="EWC43352.1"/>
    <property type="molecule type" value="Genomic_DNA"/>
</dbReference>
<gene>
    <name evidence="2" type="ORF">B597_001765</name>
</gene>
<evidence type="ECO:0000313" key="3">
    <source>
        <dbReference type="Proteomes" id="UP000026923"/>
    </source>
</evidence>
<organism evidence="2 3">
    <name type="scientific">Stutzerimonas stutzeri KOS6</name>
    <dbReference type="NCBI Taxonomy" id="1218352"/>
    <lineage>
        <taxon>Bacteria</taxon>
        <taxon>Pseudomonadati</taxon>
        <taxon>Pseudomonadota</taxon>
        <taxon>Gammaproteobacteria</taxon>
        <taxon>Pseudomonadales</taxon>
        <taxon>Pseudomonadaceae</taxon>
        <taxon>Stutzerimonas</taxon>
    </lineage>
</organism>
<feature type="chain" id="PRO_5001605786" description="Penicillin-binding protein activator LpoB" evidence="1">
    <location>
        <begin position="19"/>
        <end position="247"/>
    </location>
</feature>
<comment type="caution">
    <text evidence="2">The sequence shown here is derived from an EMBL/GenBank/DDBJ whole genome shotgun (WGS) entry which is preliminary data.</text>
</comment>
<name>A0A061JUH0_STUST</name>
<dbReference type="AlphaFoldDB" id="A0A061JUH0"/>
<proteinExistence type="predicted"/>
<feature type="signal peptide" evidence="1">
    <location>
        <begin position="1"/>
        <end position="18"/>
    </location>
</feature>
<dbReference type="HOGENOM" id="CLU_1041363_0_0_6"/>
<dbReference type="eggNOG" id="ENOG5030AEV">
    <property type="taxonomic scope" value="Bacteria"/>
</dbReference>
<sequence length="247" mass="26729">MRLLASLLLCGLAFASHAAPKVAVTDLAYEERVREYIHLVSASEQAQVNGFSASANSNYRELEATYSYLERGELKKFSADIKGEMLKSGQFQLIQGKPYGKANEGLHDIIGRIRNGDFKGADYVLFGTLSDLDFRQELGSLQHSDNYSKIFGLTLVAEFSLIDTRTLEVISAFSALGEGQDVKLVSAADGQVTANRGRVIRDVSLSLGADVARQLQQQLGHGLPADEAARAVTQPGLPADTAPVILR</sequence>
<dbReference type="Proteomes" id="UP000026923">
    <property type="component" value="Unassembled WGS sequence"/>
</dbReference>
<keyword evidence="1" id="KW-0732">Signal</keyword>
<protein>
    <recommendedName>
        <fullName evidence="4">Penicillin-binding protein activator LpoB</fullName>
    </recommendedName>
</protein>